<gene>
    <name evidence="1" type="ORF">A4U43_C05F14880</name>
</gene>
<sequence>MLRATGTSPVATSKENLAHVAVLSIDKKPPIVGLATKLGLDKSFAQAEWPKRRKKVAARGSRMELFYPECEAAESAPEPTVIAPR</sequence>
<accession>A0A5P1EW13</accession>
<feature type="non-terminal residue" evidence="1">
    <location>
        <position position="85"/>
    </location>
</feature>
<dbReference type="AlphaFoldDB" id="A0A5P1EW13"/>
<protein>
    <submittedName>
        <fullName evidence="1">Uncharacterized protein</fullName>
    </submittedName>
</protein>
<evidence type="ECO:0000313" key="1">
    <source>
        <dbReference type="EMBL" id="ONK68691.1"/>
    </source>
</evidence>
<evidence type="ECO:0000313" key="2">
    <source>
        <dbReference type="Proteomes" id="UP000243459"/>
    </source>
</evidence>
<name>A0A5P1EW13_ASPOF</name>
<keyword evidence="2" id="KW-1185">Reference proteome</keyword>
<dbReference type="Proteomes" id="UP000243459">
    <property type="component" value="Chromosome 5"/>
</dbReference>
<dbReference type="EMBL" id="CM007385">
    <property type="protein sequence ID" value="ONK68691.1"/>
    <property type="molecule type" value="Genomic_DNA"/>
</dbReference>
<reference evidence="2" key="1">
    <citation type="journal article" date="2017" name="Nat. Commun.">
        <title>The asparagus genome sheds light on the origin and evolution of a young Y chromosome.</title>
        <authorList>
            <person name="Harkess A."/>
            <person name="Zhou J."/>
            <person name="Xu C."/>
            <person name="Bowers J.E."/>
            <person name="Van der Hulst R."/>
            <person name="Ayyampalayam S."/>
            <person name="Mercati F."/>
            <person name="Riccardi P."/>
            <person name="McKain M.R."/>
            <person name="Kakrana A."/>
            <person name="Tang H."/>
            <person name="Ray J."/>
            <person name="Groenendijk J."/>
            <person name="Arikit S."/>
            <person name="Mathioni S.M."/>
            <person name="Nakano M."/>
            <person name="Shan H."/>
            <person name="Telgmann-Rauber A."/>
            <person name="Kanno A."/>
            <person name="Yue Z."/>
            <person name="Chen H."/>
            <person name="Li W."/>
            <person name="Chen Y."/>
            <person name="Xu X."/>
            <person name="Zhang Y."/>
            <person name="Luo S."/>
            <person name="Chen H."/>
            <person name="Gao J."/>
            <person name="Mao Z."/>
            <person name="Pires J.C."/>
            <person name="Luo M."/>
            <person name="Kudrna D."/>
            <person name="Wing R.A."/>
            <person name="Meyers B.C."/>
            <person name="Yi K."/>
            <person name="Kong H."/>
            <person name="Lavrijsen P."/>
            <person name="Sunseri F."/>
            <person name="Falavigna A."/>
            <person name="Ye Y."/>
            <person name="Leebens-Mack J.H."/>
            <person name="Chen G."/>
        </authorList>
    </citation>
    <scope>NUCLEOTIDE SEQUENCE [LARGE SCALE GENOMIC DNA]</scope>
    <source>
        <strain evidence="2">cv. DH0086</strain>
    </source>
</reference>
<dbReference type="Gramene" id="ONK68691">
    <property type="protein sequence ID" value="ONK68691"/>
    <property type="gene ID" value="A4U43_C05F14880"/>
</dbReference>
<organism evidence="1 2">
    <name type="scientific">Asparagus officinalis</name>
    <name type="common">Garden asparagus</name>
    <dbReference type="NCBI Taxonomy" id="4686"/>
    <lineage>
        <taxon>Eukaryota</taxon>
        <taxon>Viridiplantae</taxon>
        <taxon>Streptophyta</taxon>
        <taxon>Embryophyta</taxon>
        <taxon>Tracheophyta</taxon>
        <taxon>Spermatophyta</taxon>
        <taxon>Magnoliopsida</taxon>
        <taxon>Liliopsida</taxon>
        <taxon>Asparagales</taxon>
        <taxon>Asparagaceae</taxon>
        <taxon>Asparagoideae</taxon>
        <taxon>Asparagus</taxon>
    </lineage>
</organism>
<proteinExistence type="predicted"/>